<comment type="caution">
    <text evidence="2">The sequence shown here is derived from an EMBL/GenBank/DDBJ whole genome shotgun (WGS) entry which is preliminary data.</text>
</comment>
<proteinExistence type="predicted"/>
<dbReference type="Proteomes" id="UP001165653">
    <property type="component" value="Unassembled WGS sequence"/>
</dbReference>
<evidence type="ECO:0000313" key="3">
    <source>
        <dbReference type="Proteomes" id="UP001165653"/>
    </source>
</evidence>
<dbReference type="RefSeq" id="WP_264516721.1">
    <property type="nucleotide sequence ID" value="NZ_JAPDDR010000027.1"/>
</dbReference>
<dbReference type="InterPro" id="IPR016181">
    <property type="entry name" value="Acyl_CoA_acyltransferase"/>
</dbReference>
<protein>
    <submittedName>
        <fullName evidence="2">GNAT family N-acetyltransferase</fullName>
    </submittedName>
</protein>
<organism evidence="2 3">
    <name type="scientific">Luteolibacter rhizosphaerae</name>
    <dbReference type="NCBI Taxonomy" id="2989719"/>
    <lineage>
        <taxon>Bacteria</taxon>
        <taxon>Pseudomonadati</taxon>
        <taxon>Verrucomicrobiota</taxon>
        <taxon>Verrucomicrobiia</taxon>
        <taxon>Verrucomicrobiales</taxon>
        <taxon>Verrucomicrobiaceae</taxon>
        <taxon>Luteolibacter</taxon>
    </lineage>
</organism>
<name>A0ABT3GBS6_9BACT</name>
<dbReference type="Gene3D" id="3.40.630.30">
    <property type="match status" value="1"/>
</dbReference>
<dbReference type="Pfam" id="PF13302">
    <property type="entry name" value="Acetyltransf_3"/>
    <property type="match status" value="1"/>
</dbReference>
<dbReference type="SUPFAM" id="SSF55729">
    <property type="entry name" value="Acyl-CoA N-acyltransferases (Nat)"/>
    <property type="match status" value="1"/>
</dbReference>
<dbReference type="InterPro" id="IPR000182">
    <property type="entry name" value="GNAT_dom"/>
</dbReference>
<dbReference type="PROSITE" id="PS51186">
    <property type="entry name" value="GNAT"/>
    <property type="match status" value="1"/>
</dbReference>
<feature type="domain" description="N-acetyltransferase" evidence="1">
    <location>
        <begin position="15"/>
        <end position="186"/>
    </location>
</feature>
<evidence type="ECO:0000313" key="2">
    <source>
        <dbReference type="EMBL" id="MCW1917102.1"/>
    </source>
</evidence>
<dbReference type="EMBL" id="JAPDDR010000027">
    <property type="protein sequence ID" value="MCW1917102.1"/>
    <property type="molecule type" value="Genomic_DNA"/>
</dbReference>
<sequence length="186" mass="21273">MKTIASNITLETERLILRPPTRADIPDIVRYAGDPRVALKMTRMPHPYHLGHAVEWLDSIEEDLKNGDAVFAIERKSEPGFIGIISLELRSDKCSGDVGYWVGVPYWRRGYVTEALREVLRYSFEDRGLLYVGAWHMTGNNASGRVMQKARMKFEHIVRGGCERFGALHDRVNYGVFADEWRFEGG</sequence>
<gene>
    <name evidence="2" type="ORF">OJ996_26175</name>
</gene>
<dbReference type="PANTHER" id="PTHR43792">
    <property type="entry name" value="GNAT FAMILY, PUTATIVE (AFU_ORTHOLOGUE AFUA_3G00765)-RELATED-RELATED"/>
    <property type="match status" value="1"/>
</dbReference>
<dbReference type="InterPro" id="IPR051531">
    <property type="entry name" value="N-acetyltransferase"/>
</dbReference>
<reference evidence="2" key="1">
    <citation type="submission" date="2022-10" db="EMBL/GenBank/DDBJ databases">
        <title>Luteolibacter sp. GHJ8, whole genome shotgun sequencing project.</title>
        <authorList>
            <person name="Zhao G."/>
            <person name="Shen L."/>
        </authorList>
    </citation>
    <scope>NUCLEOTIDE SEQUENCE</scope>
    <source>
        <strain evidence="2">GHJ8</strain>
    </source>
</reference>
<accession>A0ABT3GBS6</accession>
<keyword evidence="3" id="KW-1185">Reference proteome</keyword>
<evidence type="ECO:0000259" key="1">
    <source>
        <dbReference type="PROSITE" id="PS51186"/>
    </source>
</evidence>